<dbReference type="InterPro" id="IPR010260">
    <property type="entry name" value="AlpA"/>
</dbReference>
<proteinExistence type="predicted"/>
<dbReference type="SUPFAM" id="SSF46955">
    <property type="entry name" value="Putative DNA-binding domain"/>
    <property type="match status" value="1"/>
</dbReference>
<reference evidence="1 2" key="1">
    <citation type="journal article" date="2021" name="Arch. Microbiol.">
        <title>Thalassobius aquimarinus sp. nov., isolated from the Sea of Japan seashore.</title>
        <authorList>
            <person name="Kurilenko V.V."/>
            <person name="Romanenko L.A."/>
            <person name="Chernysheva N.Y."/>
            <person name="Velansky P.V."/>
            <person name="Tekutyeva L.A."/>
            <person name="Isaeva M.P."/>
            <person name="Mikhailov V.V."/>
        </authorList>
    </citation>
    <scope>NUCLEOTIDE SEQUENCE [LARGE SCALE GENOMIC DNA]</scope>
    <source>
        <strain evidence="1 2">KMM 8518</strain>
    </source>
</reference>
<accession>A0ABS5HNT0</accession>
<dbReference type="Proteomes" id="UP001195941">
    <property type="component" value="Unassembled WGS sequence"/>
</dbReference>
<keyword evidence="2" id="KW-1185">Reference proteome</keyword>
<evidence type="ECO:0000313" key="1">
    <source>
        <dbReference type="EMBL" id="MBR9650600.1"/>
    </source>
</evidence>
<organism evidence="1 2">
    <name type="scientific">Thalassovita aquimarina</name>
    <dbReference type="NCBI Taxonomy" id="2785917"/>
    <lineage>
        <taxon>Bacteria</taxon>
        <taxon>Pseudomonadati</taxon>
        <taxon>Pseudomonadota</taxon>
        <taxon>Alphaproteobacteria</taxon>
        <taxon>Rhodobacterales</taxon>
        <taxon>Roseobacteraceae</taxon>
        <taxon>Thalassovita</taxon>
    </lineage>
</organism>
<dbReference type="Gene3D" id="1.10.238.160">
    <property type="match status" value="1"/>
</dbReference>
<name>A0ABS5HNT0_9RHOB</name>
<sequence>MNDRILRRQEVEGITGLSRSSIYRLLDCDRFPAPIRLTERRIGWRQSAIEAWIRERETI</sequence>
<protein>
    <submittedName>
        <fullName evidence="1">AlpA family phage regulatory protein</fullName>
    </submittedName>
</protein>
<dbReference type="PANTHER" id="PTHR36154">
    <property type="entry name" value="DNA-BINDING TRANSCRIPTIONAL ACTIVATOR ALPA"/>
    <property type="match status" value="1"/>
</dbReference>
<dbReference type="RefSeq" id="WP_212700120.1">
    <property type="nucleotide sequence ID" value="NZ_JADMKU010000004.1"/>
</dbReference>
<gene>
    <name evidence="1" type="ORF">IT775_05610</name>
</gene>
<dbReference type="PANTHER" id="PTHR36154:SF1">
    <property type="entry name" value="DNA-BINDING TRANSCRIPTIONAL ACTIVATOR ALPA"/>
    <property type="match status" value="1"/>
</dbReference>
<dbReference type="InterPro" id="IPR009061">
    <property type="entry name" value="DNA-bd_dom_put_sf"/>
</dbReference>
<dbReference type="EMBL" id="JADMKU010000004">
    <property type="protein sequence ID" value="MBR9650600.1"/>
    <property type="molecule type" value="Genomic_DNA"/>
</dbReference>
<dbReference type="InterPro" id="IPR052931">
    <property type="entry name" value="Prophage_regulatory_activator"/>
</dbReference>
<evidence type="ECO:0000313" key="2">
    <source>
        <dbReference type="Proteomes" id="UP001195941"/>
    </source>
</evidence>
<comment type="caution">
    <text evidence="1">The sequence shown here is derived from an EMBL/GenBank/DDBJ whole genome shotgun (WGS) entry which is preliminary data.</text>
</comment>
<dbReference type="Pfam" id="PF05930">
    <property type="entry name" value="Phage_AlpA"/>
    <property type="match status" value="1"/>
</dbReference>